<dbReference type="InterPro" id="IPR050952">
    <property type="entry name" value="TRIM-NHL_E3_ligases"/>
</dbReference>
<dbReference type="InterPro" id="IPR001258">
    <property type="entry name" value="NHL_repeat"/>
</dbReference>
<dbReference type="AlphaFoldDB" id="A0A5C6DSJ7"/>
<evidence type="ECO:0000256" key="2">
    <source>
        <dbReference type="PROSITE-ProRule" id="PRU00504"/>
    </source>
</evidence>
<dbReference type="PROSITE" id="PS51125">
    <property type="entry name" value="NHL"/>
    <property type="match status" value="2"/>
</dbReference>
<keyword evidence="4" id="KW-1185">Reference proteome</keyword>
<dbReference type="PANTHER" id="PTHR24104">
    <property type="entry name" value="E3 UBIQUITIN-PROTEIN LIGASE NHLRC1-RELATED"/>
    <property type="match status" value="1"/>
</dbReference>
<dbReference type="CDD" id="cd14956">
    <property type="entry name" value="NHL_like_3"/>
    <property type="match status" value="1"/>
</dbReference>
<dbReference type="SUPFAM" id="SSF63829">
    <property type="entry name" value="Calcium-dependent phosphotriesterase"/>
    <property type="match status" value="1"/>
</dbReference>
<protein>
    <submittedName>
        <fullName evidence="3">NHL repeat protein</fullName>
    </submittedName>
</protein>
<dbReference type="RefSeq" id="WP_146525864.1">
    <property type="nucleotide sequence ID" value="NZ_SJPV01000003.1"/>
</dbReference>
<dbReference type="PANTHER" id="PTHR24104:SF25">
    <property type="entry name" value="PROTEIN LIN-41"/>
    <property type="match status" value="1"/>
</dbReference>
<dbReference type="GO" id="GO:0008270">
    <property type="term" value="F:zinc ion binding"/>
    <property type="evidence" value="ECO:0007669"/>
    <property type="project" value="UniProtKB-KW"/>
</dbReference>
<gene>
    <name evidence="3" type="ORF">Poly41_20060</name>
</gene>
<feature type="repeat" description="NHL" evidence="2">
    <location>
        <begin position="284"/>
        <end position="323"/>
    </location>
</feature>
<name>A0A5C6DSJ7_9BACT</name>
<keyword evidence="1" id="KW-0677">Repeat</keyword>
<accession>A0A5C6DSJ7</accession>
<organism evidence="3 4">
    <name type="scientific">Novipirellula artificiosorum</name>
    <dbReference type="NCBI Taxonomy" id="2528016"/>
    <lineage>
        <taxon>Bacteria</taxon>
        <taxon>Pseudomonadati</taxon>
        <taxon>Planctomycetota</taxon>
        <taxon>Planctomycetia</taxon>
        <taxon>Pirellulales</taxon>
        <taxon>Pirellulaceae</taxon>
        <taxon>Novipirellula</taxon>
    </lineage>
</organism>
<dbReference type="InterPro" id="IPR011042">
    <property type="entry name" value="6-blade_b-propeller_TolB-like"/>
</dbReference>
<evidence type="ECO:0000313" key="4">
    <source>
        <dbReference type="Proteomes" id="UP000319143"/>
    </source>
</evidence>
<sequence>MTILYTPLSRRQWIGGSVALSTTLLSGCLAARNRSEPESVWGRYGFSDGRFIKPRAMAIDADDHLFIVDTTGRIQVFDGDGNFLRNWKTPQTENGRPTGMTIRRAADGRPDRLLVADTHYYRMLSYSLDGALHEGEQIGGTPGFAAGQFAFVTDVVCDARGCFYIGEYGDSDRIQKFDPDGAFLAQWGSSGSEPEQFVRPQSLAIQGDIIWVADAGNHRIQRFDISKQTPELIDVIGREGSGRGEFHYPYDLAFAADGTIIVCEYGNQRLQRLSADGKWIAFWGGPGFQPGQLYDPWAVVVDSRDRIHVLDSNNHRVQRLMMFG</sequence>
<dbReference type="Gene3D" id="2.120.10.30">
    <property type="entry name" value="TolB, C-terminal domain"/>
    <property type="match status" value="3"/>
</dbReference>
<comment type="caution">
    <text evidence="3">The sequence shown here is derived from an EMBL/GenBank/DDBJ whole genome shotgun (WGS) entry which is preliminary data.</text>
</comment>
<reference evidence="3 4" key="1">
    <citation type="submission" date="2019-02" db="EMBL/GenBank/DDBJ databases">
        <title>Deep-cultivation of Planctomycetes and their phenomic and genomic characterization uncovers novel biology.</title>
        <authorList>
            <person name="Wiegand S."/>
            <person name="Jogler M."/>
            <person name="Boedeker C."/>
            <person name="Pinto D."/>
            <person name="Vollmers J."/>
            <person name="Rivas-Marin E."/>
            <person name="Kohn T."/>
            <person name="Peeters S.H."/>
            <person name="Heuer A."/>
            <person name="Rast P."/>
            <person name="Oberbeckmann S."/>
            <person name="Bunk B."/>
            <person name="Jeske O."/>
            <person name="Meyerdierks A."/>
            <person name="Storesund J.E."/>
            <person name="Kallscheuer N."/>
            <person name="Luecker S."/>
            <person name="Lage O.M."/>
            <person name="Pohl T."/>
            <person name="Merkel B.J."/>
            <person name="Hornburger P."/>
            <person name="Mueller R.-W."/>
            <person name="Bruemmer F."/>
            <person name="Labrenz M."/>
            <person name="Spormann A.M."/>
            <person name="Op Den Camp H."/>
            <person name="Overmann J."/>
            <person name="Amann R."/>
            <person name="Jetten M.S.M."/>
            <person name="Mascher T."/>
            <person name="Medema M.H."/>
            <person name="Devos D.P."/>
            <person name="Kaster A.-K."/>
            <person name="Ovreas L."/>
            <person name="Rohde M."/>
            <person name="Galperin M.Y."/>
            <person name="Jogler C."/>
        </authorList>
    </citation>
    <scope>NUCLEOTIDE SEQUENCE [LARGE SCALE GENOMIC DNA]</scope>
    <source>
        <strain evidence="3 4">Poly41</strain>
    </source>
</reference>
<dbReference type="Proteomes" id="UP000319143">
    <property type="component" value="Unassembled WGS sequence"/>
</dbReference>
<feature type="repeat" description="NHL" evidence="2">
    <location>
        <begin position="235"/>
        <end position="276"/>
    </location>
</feature>
<dbReference type="Pfam" id="PF01436">
    <property type="entry name" value="NHL"/>
    <property type="match status" value="2"/>
</dbReference>
<evidence type="ECO:0000313" key="3">
    <source>
        <dbReference type="EMBL" id="TWU39184.1"/>
    </source>
</evidence>
<evidence type="ECO:0000256" key="1">
    <source>
        <dbReference type="ARBA" id="ARBA00022737"/>
    </source>
</evidence>
<dbReference type="OrthoDB" id="9799230at2"/>
<proteinExistence type="predicted"/>
<dbReference type="EMBL" id="SJPV01000003">
    <property type="protein sequence ID" value="TWU39184.1"/>
    <property type="molecule type" value="Genomic_DNA"/>
</dbReference>